<dbReference type="Proteomes" id="UP001595191">
    <property type="component" value="Unassembled WGS sequence"/>
</dbReference>
<accession>A0ACC7LGL1</accession>
<organism evidence="1 2">
    <name type="scientific">Meishania litoralis</name>
    <dbReference type="NCBI Taxonomy" id="3434685"/>
    <lineage>
        <taxon>Bacteria</taxon>
        <taxon>Pseudomonadati</taxon>
        <taxon>Bacteroidota</taxon>
        <taxon>Flavobacteriia</taxon>
        <taxon>Flavobacteriales</taxon>
        <taxon>Flavobacteriaceae</taxon>
        <taxon>Meishania</taxon>
    </lineage>
</organism>
<evidence type="ECO:0000313" key="1">
    <source>
        <dbReference type="EMBL" id="MFH6602300.1"/>
    </source>
</evidence>
<reference evidence="1" key="1">
    <citation type="submission" date="2024-09" db="EMBL/GenBank/DDBJ databases">
        <authorList>
            <person name="Liu J."/>
        </authorList>
    </citation>
    <scope>NUCLEOTIDE SEQUENCE</scope>
    <source>
        <strain evidence="1">NBU2967</strain>
    </source>
</reference>
<sequence>MSYYIRLILLILIAALFACDNGNHGVAGVKVLDTLLKQYPIYVKISPKGDAILLKERSFETFDLFISNLDNSSPIKIDSSDFTQLSLTWHPSGGEIIFQELNPKTRKYDLCILNIETKEKSKINLPSSSNAIPPIRWSVNGKYLAYVSTNELSRLYIFDFEEKKVVRVFADIDSYSDFRWLDNTTIFFLSHPKNPTLYKFNVPNNHISKYSLNNYDEVKNFSVKENKLLFVGREKNEEYFQCFELKMDERLVEKLTDSDFNIEKCKYSKNTSSFYYNRNENGVSRLYSSDWKVDSLIQNETDKLSSFELELELNSDLYLKQSTSGLPPSLLKVNVSNGKKKTLYLKDNISFLKLGNPELVRISGSTNEDEIPGYLWKAKPQKKAGVKTIIYVHGGPYLQFRPLWNMHAKLFTKYGFNFLAINYHGSSGYSKQFAMKNNESKQILDVVNSVLYLKEKYGLNSKDIILIGSSYGGKLVMGAIDYLEGLGGVVLISGLINQNIKNTDRLRKLRMLVFYGEYDPLALITKELLERKNLIDLGSDNLEIFKGEGHFFHKTTSWTHIYTKIIEL</sequence>
<proteinExistence type="predicted"/>
<comment type="caution">
    <text evidence="1">The sequence shown here is derived from an EMBL/GenBank/DDBJ whole genome shotgun (WGS) entry which is preliminary data.</text>
</comment>
<name>A0ACC7LGL1_9FLAO</name>
<keyword evidence="2" id="KW-1185">Reference proteome</keyword>
<protein>
    <submittedName>
        <fullName evidence="1">S9 family peptidase</fullName>
    </submittedName>
</protein>
<dbReference type="EMBL" id="JBHFPV010000001">
    <property type="protein sequence ID" value="MFH6602300.1"/>
    <property type="molecule type" value="Genomic_DNA"/>
</dbReference>
<gene>
    <name evidence="1" type="ORF">ACEZ3G_02335</name>
</gene>
<evidence type="ECO:0000313" key="2">
    <source>
        <dbReference type="Proteomes" id="UP001595191"/>
    </source>
</evidence>